<organism evidence="2 3">
    <name type="scientific">Mesobacillus selenatarsenatis</name>
    <dbReference type="NCBI Taxonomy" id="388741"/>
    <lineage>
        <taxon>Bacteria</taxon>
        <taxon>Bacillati</taxon>
        <taxon>Bacillota</taxon>
        <taxon>Bacilli</taxon>
        <taxon>Bacillales</taxon>
        <taxon>Bacillaceae</taxon>
        <taxon>Mesobacillus</taxon>
    </lineage>
</organism>
<protein>
    <submittedName>
        <fullName evidence="2">DUF2357 domain-containing protein</fullName>
    </submittedName>
</protein>
<accession>A0A846T5R9</accession>
<feature type="domain" description="DUF2357" evidence="1">
    <location>
        <begin position="119"/>
        <end position="353"/>
    </location>
</feature>
<evidence type="ECO:0000313" key="2">
    <source>
        <dbReference type="EMBL" id="NKE03993.1"/>
    </source>
</evidence>
<proteinExistence type="predicted"/>
<comment type="caution">
    <text evidence="2">The sequence shown here is derived from an EMBL/GenBank/DDBJ whole genome shotgun (WGS) entry which is preliminary data.</text>
</comment>
<sequence length="607" mass="70605">MDILSDGFEVILTQKRGEHEAPLKIEHFFTSELDFYEKREERYIEVKENIELAITFRSKKKTARLYMDGLDTLSERLLEVDPLEGEVFLAPSDQPVTLFANNNDYYPLIPGFYRIVVDHGDNRFYSWVKVIPKQIEETQWEVMRNEVEKELRGLARDVILKKTGMNTGHEGISQGLLGQFIVIKNRFPSVMTALSDLYRKVNYKISKDYVLVPKEKSRLIDERTIRHRVSHPENEHVLKTPVSAITYDLPENRFAKKIIHSVAHTLSDFIEAVEQMEYSIKSSSQFGDFRTPLEKDRTLTELERLSEMAGKMRAAIQWIKTAPWYETVGSYKSSVPPFVMNSDPRYRALYQLYRELNNEQIQLIMDKSYSYQWKRTDKLYEIWGYIQFIKALSSEKGGFNPIKGWVFSENFDGQKLLVPTLPSDTEVVFHKGELRIHLVYEALLPTQSRLTSKQKPLYTRGTHTCPDGRIDVYKNDAFIGSIIFDFKYRPRHAIWNQNLIYSNQQNSVMKQLVSYGDNLHSPFLFGDGTNPFLSAINISPVQEVWAIFPNRYRASAGNQDYPDHKLSLIELTPGFDNSHLVDKVVETIDKLTQRSEQIMNMLQGQRS</sequence>
<evidence type="ECO:0000313" key="3">
    <source>
        <dbReference type="Proteomes" id="UP000587942"/>
    </source>
</evidence>
<dbReference type="Pfam" id="PF09823">
    <property type="entry name" value="DUF2357"/>
    <property type="match status" value="1"/>
</dbReference>
<gene>
    <name evidence="2" type="ORF">GWK17_00650</name>
</gene>
<name>A0A846T5R9_9BACI</name>
<dbReference type="InterPro" id="IPR007505">
    <property type="entry name" value="PDDEXK_7"/>
</dbReference>
<dbReference type="EMBL" id="JAAVUM010000001">
    <property type="protein sequence ID" value="NKE03993.1"/>
    <property type="molecule type" value="Genomic_DNA"/>
</dbReference>
<reference evidence="2 3" key="1">
    <citation type="submission" date="2020-03" db="EMBL/GenBank/DDBJ databases">
        <authorList>
            <person name="Sun Q."/>
        </authorList>
    </citation>
    <scope>NUCLEOTIDE SEQUENCE [LARGE SCALE GENOMIC DNA]</scope>
    <source>
        <strain evidence="2 3">KACC 21451</strain>
    </source>
</reference>
<evidence type="ECO:0000259" key="1">
    <source>
        <dbReference type="Pfam" id="PF09823"/>
    </source>
</evidence>
<dbReference type="InterPro" id="IPR018633">
    <property type="entry name" value="DUF2357"/>
</dbReference>
<dbReference type="Pfam" id="PF04411">
    <property type="entry name" value="PDDEXK_7"/>
    <property type="match status" value="1"/>
</dbReference>
<dbReference type="RefSeq" id="WP_167830522.1">
    <property type="nucleotide sequence ID" value="NZ_JAAVUM010000001.1"/>
</dbReference>
<dbReference type="AlphaFoldDB" id="A0A846T5R9"/>
<dbReference type="Proteomes" id="UP000587942">
    <property type="component" value="Unassembled WGS sequence"/>
</dbReference>